<evidence type="ECO:0000313" key="2">
    <source>
        <dbReference type="Proteomes" id="UP001213039"/>
    </source>
</evidence>
<keyword evidence="1" id="KW-0687">Ribonucleoprotein</keyword>
<gene>
    <name evidence="1" type="primary">rpmG</name>
    <name evidence="1" type="ORF">Me_995_000381</name>
</gene>
<accession>A0ACD4PGL0</accession>
<reference evidence="1" key="1">
    <citation type="submission" date="2022-12" db="EMBL/GenBank/DDBJ databases">
        <authorList>
            <consortium name="Asia Pacific Centre for Animal Health"/>
            <person name="Klose S.M."/>
            <person name="Legione A.R."/>
            <person name="Monotti I."/>
            <person name="Bushell R."/>
            <person name="Marenda M.S."/>
            <person name="Sugiyama T."/>
            <person name="Browning G.F."/>
            <person name="Vaz P.K."/>
        </authorList>
    </citation>
    <scope>NUCLEOTIDE SEQUENCE</scope>
    <source>
        <strain evidence="1">Felid995</strain>
    </source>
</reference>
<sequence length="50" mass="5839">MKQTNKVALSCEECRRKNYYTNKSLGNAKRLVVKKFCIHCGIHTTHKEEV</sequence>
<dbReference type="Proteomes" id="UP001213039">
    <property type="component" value="Chromosome"/>
</dbReference>
<protein>
    <submittedName>
        <fullName evidence="1">50S ribosomal protein L33</fullName>
    </submittedName>
</protein>
<name>A0ACD4PGL0_9BACT</name>
<dbReference type="EMBL" id="CP114370">
    <property type="protein sequence ID" value="WBP83762.1"/>
    <property type="molecule type" value="Genomic_DNA"/>
</dbReference>
<keyword evidence="2" id="KW-1185">Reference proteome</keyword>
<organism evidence="1 2">
    <name type="scientific">Mycoplasmopsis edwardii</name>
    <dbReference type="NCBI Taxonomy" id="53558"/>
    <lineage>
        <taxon>Bacteria</taxon>
        <taxon>Bacillati</taxon>
        <taxon>Mycoplasmatota</taxon>
        <taxon>Mycoplasmoidales</taxon>
        <taxon>Metamycoplasmataceae</taxon>
        <taxon>Mycoplasmopsis</taxon>
    </lineage>
</organism>
<evidence type="ECO:0000313" key="1">
    <source>
        <dbReference type="EMBL" id="WBP83762.1"/>
    </source>
</evidence>
<proteinExistence type="predicted"/>
<keyword evidence="1" id="KW-0689">Ribosomal protein</keyword>